<feature type="non-terminal residue" evidence="2">
    <location>
        <position position="1"/>
    </location>
</feature>
<gene>
    <name evidence="2" type="ORF">EJB05_24507</name>
</gene>
<evidence type="ECO:0000313" key="2">
    <source>
        <dbReference type="EMBL" id="TVU32751.1"/>
    </source>
</evidence>
<dbReference type="EMBL" id="RWGY01000011">
    <property type="protein sequence ID" value="TVU32751.1"/>
    <property type="molecule type" value="Genomic_DNA"/>
</dbReference>
<dbReference type="AlphaFoldDB" id="A0A5J9VB94"/>
<feature type="compositionally biased region" description="Acidic residues" evidence="1">
    <location>
        <begin position="26"/>
        <end position="45"/>
    </location>
</feature>
<keyword evidence="3" id="KW-1185">Reference proteome</keyword>
<feature type="compositionally biased region" description="Acidic residues" evidence="1">
    <location>
        <begin position="53"/>
        <end position="63"/>
    </location>
</feature>
<proteinExistence type="predicted"/>
<accession>A0A5J9VB94</accession>
<dbReference type="Gramene" id="TVU32751">
    <property type="protein sequence ID" value="TVU32751"/>
    <property type="gene ID" value="EJB05_24507"/>
</dbReference>
<evidence type="ECO:0000256" key="1">
    <source>
        <dbReference type="SAM" id="MobiDB-lite"/>
    </source>
</evidence>
<organism evidence="2 3">
    <name type="scientific">Eragrostis curvula</name>
    <name type="common">weeping love grass</name>
    <dbReference type="NCBI Taxonomy" id="38414"/>
    <lineage>
        <taxon>Eukaryota</taxon>
        <taxon>Viridiplantae</taxon>
        <taxon>Streptophyta</taxon>
        <taxon>Embryophyta</taxon>
        <taxon>Tracheophyta</taxon>
        <taxon>Spermatophyta</taxon>
        <taxon>Magnoliopsida</taxon>
        <taxon>Liliopsida</taxon>
        <taxon>Poales</taxon>
        <taxon>Poaceae</taxon>
        <taxon>PACMAD clade</taxon>
        <taxon>Chloridoideae</taxon>
        <taxon>Eragrostideae</taxon>
        <taxon>Eragrostidinae</taxon>
        <taxon>Eragrostis</taxon>
    </lineage>
</organism>
<sequence>MTLHARAAEPRRLEDESTTPRHWYEYDGEPEYDDDYPYETDDSNAEDNPMYDYPEEPSGDENW</sequence>
<feature type="region of interest" description="Disordered" evidence="1">
    <location>
        <begin position="1"/>
        <end position="63"/>
    </location>
</feature>
<dbReference type="Proteomes" id="UP000324897">
    <property type="component" value="Chromosome 1"/>
</dbReference>
<protein>
    <submittedName>
        <fullName evidence="2">Uncharacterized protein</fullName>
    </submittedName>
</protein>
<feature type="compositionally biased region" description="Basic and acidic residues" evidence="1">
    <location>
        <begin position="1"/>
        <end position="25"/>
    </location>
</feature>
<evidence type="ECO:0000313" key="3">
    <source>
        <dbReference type="Proteomes" id="UP000324897"/>
    </source>
</evidence>
<name>A0A5J9VB94_9POAL</name>
<comment type="caution">
    <text evidence="2">The sequence shown here is derived from an EMBL/GenBank/DDBJ whole genome shotgun (WGS) entry which is preliminary data.</text>
</comment>
<reference evidence="2 3" key="1">
    <citation type="journal article" date="2019" name="Sci. Rep.">
        <title>A high-quality genome of Eragrostis curvula grass provides insights into Poaceae evolution and supports new strategies to enhance forage quality.</title>
        <authorList>
            <person name="Carballo J."/>
            <person name="Santos B.A.C.M."/>
            <person name="Zappacosta D."/>
            <person name="Garbus I."/>
            <person name="Selva J.P."/>
            <person name="Gallo C.A."/>
            <person name="Diaz A."/>
            <person name="Albertini E."/>
            <person name="Caccamo M."/>
            <person name="Echenique V."/>
        </authorList>
    </citation>
    <scope>NUCLEOTIDE SEQUENCE [LARGE SCALE GENOMIC DNA]</scope>
    <source>
        <strain evidence="3">cv. Victoria</strain>
        <tissue evidence="2">Leaf</tissue>
    </source>
</reference>